<reference evidence="2" key="1">
    <citation type="submission" date="2017-02" db="EMBL/GenBank/DDBJ databases">
        <title>Tessaracoccus aquaemaris sp. nov., isolated from the intestine of a Korean rockfish, Sebastes schlegelii, in a marine aquaculture pond.</title>
        <authorList>
            <person name="Tak E.J."/>
            <person name="Bae J.-W."/>
        </authorList>
    </citation>
    <scope>NUCLEOTIDE SEQUENCE [LARGE SCALE GENOMIC DNA]</scope>
    <source>
        <strain evidence="2">NSG39</strain>
    </source>
</reference>
<dbReference type="Proteomes" id="UP000188145">
    <property type="component" value="Chromosome"/>
</dbReference>
<dbReference type="KEGG" id="tes:BW730_00875"/>
<dbReference type="AlphaFoldDB" id="A0A1Q2CJW6"/>
<dbReference type="EMBL" id="CP019606">
    <property type="protein sequence ID" value="AQP46335.1"/>
    <property type="molecule type" value="Genomic_DNA"/>
</dbReference>
<evidence type="ECO:0000313" key="1">
    <source>
        <dbReference type="EMBL" id="AQP46335.1"/>
    </source>
</evidence>
<proteinExistence type="predicted"/>
<sequence>MSETPTIVSILTARAQASPADTARELEKAAKKIGSYSRAPGKRKDAERVTSVLTPAVVEALGDAFIAVRTYELDNPLPLLGPDFRQADHAFAALLIGAADPALEAMALRGVDQVVALLPRMSAKQAEHIQYLAKQFPEVEAANRLHAAAKGVLAQFPETAGEAWARELGLDLPDEYWSISLRLDPVEADTEEARRRPRQWFEAIILADISNFPGDHTTWSIRIGTTNRDMLGWDRAAPQERGVPVGTYDREDRAPYERIAGAVVPPQSPSEFPRVLADLEAAHPELRYDYAKLSVSGSPGRLLSPAKKKLLITWLSRANG</sequence>
<dbReference type="OrthoDB" id="5186990at2"/>
<name>A0A1Q2CJW6_9ACTN</name>
<gene>
    <name evidence="1" type="ORF">BW730_00875</name>
</gene>
<dbReference type="RefSeq" id="WP_077684662.1">
    <property type="nucleotide sequence ID" value="NZ_CP019606.1"/>
</dbReference>
<evidence type="ECO:0000313" key="2">
    <source>
        <dbReference type="Proteomes" id="UP000188145"/>
    </source>
</evidence>
<organism evidence="1 2">
    <name type="scientific">Tessaracoccus aquimaris</name>
    <dbReference type="NCBI Taxonomy" id="1332264"/>
    <lineage>
        <taxon>Bacteria</taxon>
        <taxon>Bacillati</taxon>
        <taxon>Actinomycetota</taxon>
        <taxon>Actinomycetes</taxon>
        <taxon>Propionibacteriales</taxon>
        <taxon>Propionibacteriaceae</taxon>
        <taxon>Tessaracoccus</taxon>
    </lineage>
</organism>
<keyword evidence="2" id="KW-1185">Reference proteome</keyword>
<accession>A0A1Q2CJW6</accession>
<protein>
    <submittedName>
        <fullName evidence="1">Uncharacterized protein</fullName>
    </submittedName>
</protein>